<dbReference type="Proteomes" id="UP000265845">
    <property type="component" value="Unassembled WGS sequence"/>
</dbReference>
<evidence type="ECO:0000313" key="2">
    <source>
        <dbReference type="EMBL" id="RIJ29601.1"/>
    </source>
</evidence>
<dbReference type="SUPFAM" id="SSF53474">
    <property type="entry name" value="alpha/beta-Hydrolases"/>
    <property type="match status" value="1"/>
</dbReference>
<dbReference type="PANTHER" id="PTHR43433:SF5">
    <property type="entry name" value="AB HYDROLASE-1 DOMAIN-CONTAINING PROTEIN"/>
    <property type="match status" value="1"/>
</dbReference>
<reference evidence="2 3" key="1">
    <citation type="submission" date="2018-08" db="EMBL/GenBank/DDBJ databases">
        <title>Henriciella mobilis sp. nov., isolated from seawater.</title>
        <authorList>
            <person name="Cheng H."/>
            <person name="Wu Y.-H."/>
            <person name="Xu X.-W."/>
            <person name="Guo L.-L."/>
        </authorList>
    </citation>
    <scope>NUCLEOTIDE SEQUENCE [LARGE SCALE GENOMIC DNA]</scope>
    <source>
        <strain evidence="2 3">CCUG67844</strain>
    </source>
</reference>
<dbReference type="Pfam" id="PF00561">
    <property type="entry name" value="Abhydrolase_1"/>
    <property type="match status" value="1"/>
</dbReference>
<proteinExistence type="predicted"/>
<dbReference type="PRINTS" id="PR00111">
    <property type="entry name" value="ABHYDROLASE"/>
</dbReference>
<keyword evidence="2" id="KW-0378">Hydrolase</keyword>
<sequence length="286" mass="31557">MSDIHYTSADGLDLFAKSYGPEDAPLSVLCMHGLTRNHKDFEPMIERLGPQYRFIAVDVRGRGQSDWSSKPETYSPQIYAQDMFALADQLRLSRMALIGTSMGGLMAMIMAKVAPERISGMVLNDVGPVVNPAGLARIAVYSKNPKPAPTWQAAAGKVKAAQADAFPGFGDDDWMAFAKRTWREELDGSVRADYDPEITRSLGEAKAGLMTRFAMWRLFGSLKSIPLLILRGEMSDILTTSTAKRMARRHPDSELVTIPDRGHAPLLNEPAAIRAISTFLQRLETK</sequence>
<dbReference type="AlphaFoldDB" id="A0A399RGC6"/>
<dbReference type="EMBL" id="QWGA01000006">
    <property type="protein sequence ID" value="RIJ29601.1"/>
    <property type="molecule type" value="Genomic_DNA"/>
</dbReference>
<dbReference type="RefSeq" id="WP_119454007.1">
    <property type="nucleotide sequence ID" value="NZ_QWGA01000006.1"/>
</dbReference>
<protein>
    <submittedName>
        <fullName evidence="2">Alpha/beta hydrolase</fullName>
    </submittedName>
</protein>
<comment type="caution">
    <text evidence="2">The sequence shown here is derived from an EMBL/GenBank/DDBJ whole genome shotgun (WGS) entry which is preliminary data.</text>
</comment>
<feature type="domain" description="AB hydrolase-1" evidence="1">
    <location>
        <begin position="28"/>
        <end position="270"/>
    </location>
</feature>
<dbReference type="GO" id="GO:0016787">
    <property type="term" value="F:hydrolase activity"/>
    <property type="evidence" value="ECO:0007669"/>
    <property type="project" value="UniProtKB-KW"/>
</dbReference>
<dbReference type="PANTHER" id="PTHR43433">
    <property type="entry name" value="HYDROLASE, ALPHA/BETA FOLD FAMILY PROTEIN"/>
    <property type="match status" value="1"/>
</dbReference>
<keyword evidence="3" id="KW-1185">Reference proteome</keyword>
<evidence type="ECO:0000259" key="1">
    <source>
        <dbReference type="Pfam" id="PF00561"/>
    </source>
</evidence>
<dbReference type="Gene3D" id="3.40.50.1820">
    <property type="entry name" value="alpha/beta hydrolase"/>
    <property type="match status" value="1"/>
</dbReference>
<dbReference type="OrthoDB" id="9791366at2"/>
<organism evidence="2 3">
    <name type="scientific">Henriciella algicola</name>
    <dbReference type="NCBI Taxonomy" id="1608422"/>
    <lineage>
        <taxon>Bacteria</taxon>
        <taxon>Pseudomonadati</taxon>
        <taxon>Pseudomonadota</taxon>
        <taxon>Alphaproteobacteria</taxon>
        <taxon>Hyphomonadales</taxon>
        <taxon>Hyphomonadaceae</taxon>
        <taxon>Henriciella</taxon>
    </lineage>
</organism>
<evidence type="ECO:0000313" key="3">
    <source>
        <dbReference type="Proteomes" id="UP000265845"/>
    </source>
</evidence>
<name>A0A399RGC6_9PROT</name>
<gene>
    <name evidence="2" type="ORF">D1222_09425</name>
</gene>
<dbReference type="InterPro" id="IPR000073">
    <property type="entry name" value="AB_hydrolase_1"/>
</dbReference>
<dbReference type="InterPro" id="IPR029058">
    <property type="entry name" value="AB_hydrolase_fold"/>
</dbReference>
<accession>A0A399RGC6</accession>
<dbReference type="InterPro" id="IPR050471">
    <property type="entry name" value="AB_hydrolase"/>
</dbReference>